<keyword evidence="2" id="KW-1185">Reference proteome</keyword>
<organism evidence="1 2">
    <name type="scientific">Embleya scabrispora</name>
    <dbReference type="NCBI Taxonomy" id="159449"/>
    <lineage>
        <taxon>Bacteria</taxon>
        <taxon>Bacillati</taxon>
        <taxon>Actinomycetota</taxon>
        <taxon>Actinomycetes</taxon>
        <taxon>Kitasatosporales</taxon>
        <taxon>Streptomycetaceae</taxon>
        <taxon>Embleya</taxon>
    </lineage>
</organism>
<gene>
    <name evidence="1" type="ORF">B4N89_29970</name>
</gene>
<sequence length="659" mass="71388">MANTTVDPHDQWFSSALGGLVTGSGMWYHGILAGFTRVGGYLGGTWTPPAESDGPGCVGDGSWPALIGRIEAVALRAAAPSTRPERREALLALLELWADTVFADPTARIRVGDARAEATAVRDARGATIATSWPRDGRCGVLQVWTGDAAPPEFGGPVEWVDAPRGWGDAGQLRRLVETVRARGPMPWRADAGGRLAEATGVSRAASALLLIGNAGGINTLPRMEPDERRELGLGAAELEAGFDELRRLTEIDRLEVFAGVLPDDPADLWEPTGPDALAERIGAAWVARFGRTIPVPEETLAVLAELDHVTLHTPAAQICGAFLAPDTHPLSSVDHDPWLAEGLGGVYCTSEEQGVRWFEEFLKSLSGALPVIYAELPAGDPVRAGLPALLEELRARFDHPGLLLGAGYTARMRDSVDRLRELFGDRPYVGPIPLTTATFDDGLTIASIAEPTERHPDPSTRLYFRPAYYTDDERSTLLREVASGGAYTRDVVDLIRGDWSRRAADRIADGALPVGGYECDPAVAAPETVARVAKALSVDTDAAALYLQILVLERPSDRRVRRWNGWNAARHKRAVAALETAGVVVADKRARAGRGIFLPGDWARATHKWLWPMEMWKARLLGVQVIGDRVWGRHTWRLTLPELFAHAWEVVERGDGPA</sequence>
<dbReference type="STRING" id="159449.B4N89_29970"/>
<accession>A0A1T3P664</accession>
<evidence type="ECO:0000313" key="2">
    <source>
        <dbReference type="Proteomes" id="UP000190037"/>
    </source>
</evidence>
<comment type="caution">
    <text evidence="1">The sequence shown here is derived from an EMBL/GenBank/DDBJ whole genome shotgun (WGS) entry which is preliminary data.</text>
</comment>
<reference evidence="1 2" key="1">
    <citation type="submission" date="2017-03" db="EMBL/GenBank/DDBJ databases">
        <title>Draft genome sequence of Streptomyces scabrisporus NF3, endophyte isolated from Amphipterygium adstringens.</title>
        <authorList>
            <person name="Vazquez M."/>
            <person name="Ceapa C.D."/>
            <person name="Rodriguez Luna D."/>
            <person name="Sanchez Esquivel S."/>
        </authorList>
    </citation>
    <scope>NUCLEOTIDE SEQUENCE [LARGE SCALE GENOMIC DNA]</scope>
    <source>
        <strain evidence="1 2">NF3</strain>
    </source>
</reference>
<dbReference type="AlphaFoldDB" id="A0A1T3P664"/>
<proteinExistence type="predicted"/>
<dbReference type="EMBL" id="MWQN01000001">
    <property type="protein sequence ID" value="OPC84589.1"/>
    <property type="molecule type" value="Genomic_DNA"/>
</dbReference>
<dbReference type="OrthoDB" id="218750at2"/>
<name>A0A1T3P664_9ACTN</name>
<evidence type="ECO:0000313" key="1">
    <source>
        <dbReference type="EMBL" id="OPC84589.1"/>
    </source>
</evidence>
<protein>
    <recommendedName>
        <fullName evidence="3">DNA-binding protein</fullName>
    </recommendedName>
</protein>
<evidence type="ECO:0008006" key="3">
    <source>
        <dbReference type="Google" id="ProtNLM"/>
    </source>
</evidence>
<dbReference type="RefSeq" id="WP_078978886.1">
    <property type="nucleotide sequence ID" value="NZ_MWQN01000001.1"/>
</dbReference>
<dbReference type="Proteomes" id="UP000190037">
    <property type="component" value="Unassembled WGS sequence"/>
</dbReference>